<dbReference type="OrthoDB" id="5283654at2759"/>
<dbReference type="SUPFAM" id="SSF51735">
    <property type="entry name" value="NAD(P)-binding Rossmann-fold domains"/>
    <property type="match status" value="1"/>
</dbReference>
<organism evidence="4 5">
    <name type="scientific">Fibroporia radiculosa</name>
    <dbReference type="NCBI Taxonomy" id="599839"/>
    <lineage>
        <taxon>Eukaryota</taxon>
        <taxon>Fungi</taxon>
        <taxon>Dikarya</taxon>
        <taxon>Basidiomycota</taxon>
        <taxon>Agaricomycotina</taxon>
        <taxon>Agaricomycetes</taxon>
        <taxon>Polyporales</taxon>
        <taxon>Fibroporiaceae</taxon>
        <taxon>Fibroporia</taxon>
    </lineage>
</organism>
<evidence type="ECO:0000259" key="3">
    <source>
        <dbReference type="Pfam" id="PF05368"/>
    </source>
</evidence>
<sequence length="327" mass="35962">MSYRISSAQHVVALVGGTGNLGKEVSNVFLTSYRTYFSRIIIVGRDITTPAARELAGQGAELRAVDTANLVSSFTQAFQGVDVVVNVSSRAPNEYHNALFEAALKSSVKVYFPSEFGSDYRLNDFPGWDDVTWTEKREHVDASRALSKGKVKIIAVATGLFLETALGPWLGFDTANLTYTSVGSPDVKTAVTAKVDIGRAVAELTLLALSPDTASQVPDDVRIAGDNKSFREIRDIVQRVRTEFDAKPAGEIVLKTVELGPFREQLRKAQLEKPAESPLQHIKIVIAEGKQDFSKENSDELVNPGQKVWKWKTVEDYVREVRGQPFA</sequence>
<dbReference type="Gene3D" id="3.40.50.720">
    <property type="entry name" value="NAD(P)-binding Rossmann-like Domain"/>
    <property type="match status" value="1"/>
</dbReference>
<dbReference type="InParanoid" id="J4GVF3"/>
<dbReference type="Pfam" id="PF05368">
    <property type="entry name" value="NmrA"/>
    <property type="match status" value="1"/>
</dbReference>
<dbReference type="PANTHER" id="PTHR47706:SF9">
    <property type="entry name" value="NMRA-LIKE DOMAIN-CONTAINING PROTEIN-RELATED"/>
    <property type="match status" value="1"/>
</dbReference>
<name>J4GVF3_9APHY</name>
<protein>
    <recommendedName>
        <fullName evidence="3">NmrA-like domain-containing protein</fullName>
    </recommendedName>
</protein>
<evidence type="ECO:0000313" key="4">
    <source>
        <dbReference type="EMBL" id="CCM05455.1"/>
    </source>
</evidence>
<dbReference type="GO" id="GO:0016491">
    <property type="term" value="F:oxidoreductase activity"/>
    <property type="evidence" value="ECO:0007669"/>
    <property type="project" value="UniProtKB-KW"/>
</dbReference>
<dbReference type="InterPro" id="IPR036291">
    <property type="entry name" value="NAD(P)-bd_dom_sf"/>
</dbReference>
<reference evidence="4 5" key="1">
    <citation type="journal article" date="2012" name="Appl. Environ. Microbiol.">
        <title>Short-read sequencing for genomic analysis of the brown rot fungus Fibroporia radiculosa.</title>
        <authorList>
            <person name="Tang J.D."/>
            <person name="Perkins A.D."/>
            <person name="Sonstegard T.S."/>
            <person name="Schroeder S.G."/>
            <person name="Burgess S.C."/>
            <person name="Diehl S.V."/>
        </authorList>
    </citation>
    <scope>NUCLEOTIDE SEQUENCE [LARGE SCALE GENOMIC DNA]</scope>
    <source>
        <strain evidence="4 5">TFFH 294</strain>
    </source>
</reference>
<dbReference type="Proteomes" id="UP000006352">
    <property type="component" value="Unassembled WGS sequence"/>
</dbReference>
<dbReference type="HOGENOM" id="CLU_058266_0_0_1"/>
<feature type="domain" description="NmrA-like" evidence="3">
    <location>
        <begin position="10"/>
        <end position="238"/>
    </location>
</feature>
<dbReference type="PANTHER" id="PTHR47706">
    <property type="entry name" value="NMRA-LIKE FAMILY PROTEIN"/>
    <property type="match status" value="1"/>
</dbReference>
<keyword evidence="5" id="KW-1185">Reference proteome</keyword>
<dbReference type="GeneID" id="24100366"/>
<accession>J4GVF3</accession>
<keyword evidence="2" id="KW-0560">Oxidoreductase</keyword>
<dbReference type="InterPro" id="IPR008030">
    <property type="entry name" value="NmrA-like"/>
</dbReference>
<dbReference type="InterPro" id="IPR051609">
    <property type="entry name" value="NmrA/Isoflavone_reductase-like"/>
</dbReference>
<dbReference type="AlphaFoldDB" id="J4GVF3"/>
<evidence type="ECO:0000256" key="1">
    <source>
        <dbReference type="ARBA" id="ARBA00022857"/>
    </source>
</evidence>
<evidence type="ECO:0000256" key="2">
    <source>
        <dbReference type="ARBA" id="ARBA00023002"/>
    </source>
</evidence>
<keyword evidence="1" id="KW-0521">NADP</keyword>
<dbReference type="RefSeq" id="XP_012184738.1">
    <property type="nucleotide sequence ID" value="XM_012329348.1"/>
</dbReference>
<dbReference type="EMBL" id="HE797191">
    <property type="protein sequence ID" value="CCM05455.1"/>
    <property type="molecule type" value="Genomic_DNA"/>
</dbReference>
<gene>
    <name evidence="4" type="ORF">FIBRA_07675</name>
</gene>
<proteinExistence type="predicted"/>
<dbReference type="STRING" id="599839.J4GVF3"/>
<evidence type="ECO:0000313" key="5">
    <source>
        <dbReference type="Proteomes" id="UP000006352"/>
    </source>
</evidence>